<dbReference type="EMBL" id="JAGPXD010000001">
    <property type="protein sequence ID" value="KAH7375138.1"/>
    <property type="molecule type" value="Genomic_DNA"/>
</dbReference>
<sequence length="292" mass="32013">MDSTRPPLGQGTSSIRFDDFKSKSQPAPEQPQQPGDPADNAPPSEKPTRRHNKSSRPVRYRFLTPTEWAIFARGVGGLDLSDPECQSPVTPSNSAFFPTRGMPEGLYKDVVAHRNKFFIYFHVISVLRWLGMLFQLFISAALTGIGSMDFNNGMAITVMAASNTIIAGILAMLHNSGLPDRYRYNQSEFDDVEDYLKMLLRTGVIEDSMTVDQVLIECFNAYHEARSTTSRNDPAFYLRGHRGNDSKFPGGAGDMPGSPGAPAPNIPAPPLPTPGPNQTIADDERAGGRSHK</sequence>
<keyword evidence="2" id="KW-1133">Transmembrane helix</keyword>
<evidence type="ECO:0000259" key="3">
    <source>
        <dbReference type="Pfam" id="PF18142"/>
    </source>
</evidence>
<proteinExistence type="predicted"/>
<feature type="compositionally biased region" description="Polar residues" evidence="1">
    <location>
        <begin position="23"/>
        <end position="33"/>
    </location>
</feature>
<feature type="compositionally biased region" description="Pro residues" evidence="1">
    <location>
        <begin position="259"/>
        <end position="275"/>
    </location>
</feature>
<feature type="compositionally biased region" description="Basic residues" evidence="1">
    <location>
        <begin position="48"/>
        <end position="57"/>
    </location>
</feature>
<reference evidence="4" key="1">
    <citation type="journal article" date="2021" name="Nat. Commun.">
        <title>Genetic determinants of endophytism in the Arabidopsis root mycobiome.</title>
        <authorList>
            <person name="Mesny F."/>
            <person name="Miyauchi S."/>
            <person name="Thiergart T."/>
            <person name="Pickel B."/>
            <person name="Atanasova L."/>
            <person name="Karlsson M."/>
            <person name="Huettel B."/>
            <person name="Barry K.W."/>
            <person name="Haridas S."/>
            <person name="Chen C."/>
            <person name="Bauer D."/>
            <person name="Andreopoulos W."/>
            <person name="Pangilinan J."/>
            <person name="LaButti K."/>
            <person name="Riley R."/>
            <person name="Lipzen A."/>
            <person name="Clum A."/>
            <person name="Drula E."/>
            <person name="Henrissat B."/>
            <person name="Kohler A."/>
            <person name="Grigoriev I.V."/>
            <person name="Martin F.M."/>
            <person name="Hacquard S."/>
        </authorList>
    </citation>
    <scope>NUCLEOTIDE SEQUENCE</scope>
    <source>
        <strain evidence="4">MPI-CAGE-AT-0016</strain>
    </source>
</reference>
<feature type="transmembrane region" description="Helical" evidence="2">
    <location>
        <begin position="154"/>
        <end position="173"/>
    </location>
</feature>
<feature type="domain" description="SMODS and SLOG-associating 2TM effector" evidence="3">
    <location>
        <begin position="110"/>
        <end position="227"/>
    </location>
</feature>
<feature type="compositionally biased region" description="Basic and acidic residues" evidence="1">
    <location>
        <begin position="282"/>
        <end position="292"/>
    </location>
</feature>
<comment type="caution">
    <text evidence="4">The sequence shown here is derived from an EMBL/GenBank/DDBJ whole genome shotgun (WGS) entry which is preliminary data.</text>
</comment>
<evidence type="ECO:0000256" key="2">
    <source>
        <dbReference type="SAM" id="Phobius"/>
    </source>
</evidence>
<dbReference type="OrthoDB" id="5398270at2759"/>
<keyword evidence="5" id="KW-1185">Reference proteome</keyword>
<evidence type="ECO:0000256" key="1">
    <source>
        <dbReference type="SAM" id="MobiDB-lite"/>
    </source>
</evidence>
<gene>
    <name evidence="4" type="ORF">B0T11DRAFT_6485</name>
</gene>
<dbReference type="AlphaFoldDB" id="A0A8K0X913"/>
<dbReference type="NCBIfam" id="NF033635">
    <property type="entry name" value="SLATT_fungal"/>
    <property type="match status" value="1"/>
</dbReference>
<dbReference type="PANTHER" id="PTHR38793:SF1">
    <property type="entry name" value="SMODS AND SLOG-ASSOCIATING 2TM EFFECTOR DOMAIN-CONTAINING PROTEIN"/>
    <property type="match status" value="1"/>
</dbReference>
<feature type="region of interest" description="Disordered" evidence="1">
    <location>
        <begin position="233"/>
        <end position="292"/>
    </location>
</feature>
<accession>A0A8K0X913</accession>
<protein>
    <recommendedName>
        <fullName evidence="3">SMODS and SLOG-associating 2TM effector domain-containing protein</fullName>
    </recommendedName>
</protein>
<evidence type="ECO:0000313" key="5">
    <source>
        <dbReference type="Proteomes" id="UP000813385"/>
    </source>
</evidence>
<feature type="transmembrane region" description="Helical" evidence="2">
    <location>
        <begin position="117"/>
        <end position="142"/>
    </location>
</feature>
<dbReference type="Pfam" id="PF18142">
    <property type="entry name" value="SLATT_fungal"/>
    <property type="match status" value="1"/>
</dbReference>
<dbReference type="InterPro" id="IPR041622">
    <property type="entry name" value="SLATT_fungi"/>
</dbReference>
<evidence type="ECO:0000313" key="4">
    <source>
        <dbReference type="EMBL" id="KAH7375138.1"/>
    </source>
</evidence>
<keyword evidence="2" id="KW-0812">Transmembrane</keyword>
<dbReference type="PANTHER" id="PTHR38793">
    <property type="entry name" value="SLATT_FUNGAL DOMAIN-CONTAINING PROTEIN-RELATED"/>
    <property type="match status" value="1"/>
</dbReference>
<name>A0A8K0X913_9PEZI</name>
<dbReference type="Proteomes" id="UP000813385">
    <property type="component" value="Unassembled WGS sequence"/>
</dbReference>
<feature type="region of interest" description="Disordered" evidence="1">
    <location>
        <begin position="1"/>
        <end position="57"/>
    </location>
</feature>
<keyword evidence="2" id="KW-0472">Membrane</keyword>
<organism evidence="4 5">
    <name type="scientific">Plectosphaerella cucumerina</name>
    <dbReference type="NCBI Taxonomy" id="40658"/>
    <lineage>
        <taxon>Eukaryota</taxon>
        <taxon>Fungi</taxon>
        <taxon>Dikarya</taxon>
        <taxon>Ascomycota</taxon>
        <taxon>Pezizomycotina</taxon>
        <taxon>Sordariomycetes</taxon>
        <taxon>Hypocreomycetidae</taxon>
        <taxon>Glomerellales</taxon>
        <taxon>Plectosphaerellaceae</taxon>
        <taxon>Plectosphaerella</taxon>
    </lineage>
</organism>